<dbReference type="KEGG" id="harc:HARCEL1_03480"/>
<keyword evidence="3" id="KW-1185">Reference proteome</keyword>
<gene>
    <name evidence="2" type="ORF">HARCEL1_03480</name>
</gene>
<dbReference type="RefSeq" id="WP_108381212.1">
    <property type="nucleotide sequence ID" value="NZ_CP028858.1"/>
</dbReference>
<keyword evidence="1" id="KW-1133">Transmembrane helix</keyword>
<protein>
    <recommendedName>
        <fullName evidence="4">DUF2270 domain-containing protein</fullName>
    </recommendedName>
</protein>
<dbReference type="GeneID" id="36511537"/>
<accession>A0A2R4WZ67</accession>
<dbReference type="EMBL" id="CP028858">
    <property type="protein sequence ID" value="AWB26843.1"/>
    <property type="molecule type" value="Genomic_DNA"/>
</dbReference>
<keyword evidence="1" id="KW-0472">Membrane</keyword>
<evidence type="ECO:0000313" key="2">
    <source>
        <dbReference type="EMBL" id="AWB26843.1"/>
    </source>
</evidence>
<name>A0A2R4WZ67_9EURY</name>
<feature type="transmembrane region" description="Helical" evidence="1">
    <location>
        <begin position="47"/>
        <end position="64"/>
    </location>
</feature>
<feature type="transmembrane region" description="Helical" evidence="1">
    <location>
        <begin position="70"/>
        <end position="88"/>
    </location>
</feature>
<sequence>MSDDRSEKAATGTDLLEEGMGPGSAMAHLYRGEIHRMTVWRERLDRTTNWAVIVVAAVLTWAFSSPDHPHYIILIGMAAVGVFLGIEARRYRGYEIWRSRVRRLQRNLWTLGLDPDREVPEASWRERLAADYSDPAICISMEEAIAHRLRRIYLPLLGLLAAAWVARITAFSDLGTMEAAAIGRLPGWLVVGGVVAVGLGTLAVAFRPRDWRVGGELLHEDLREPDQ</sequence>
<evidence type="ECO:0000256" key="1">
    <source>
        <dbReference type="SAM" id="Phobius"/>
    </source>
</evidence>
<feature type="transmembrane region" description="Helical" evidence="1">
    <location>
        <begin position="152"/>
        <end position="170"/>
    </location>
</feature>
<feature type="transmembrane region" description="Helical" evidence="1">
    <location>
        <begin position="185"/>
        <end position="206"/>
    </location>
</feature>
<evidence type="ECO:0000313" key="3">
    <source>
        <dbReference type="Proteomes" id="UP000244727"/>
    </source>
</evidence>
<dbReference type="InterPro" id="IPR014470">
    <property type="entry name" value="UCP01500"/>
</dbReference>
<evidence type="ECO:0008006" key="4">
    <source>
        <dbReference type="Google" id="ProtNLM"/>
    </source>
</evidence>
<dbReference type="Pfam" id="PF10028">
    <property type="entry name" value="DUF2270"/>
    <property type="match status" value="1"/>
</dbReference>
<reference evidence="2 3" key="1">
    <citation type="submission" date="2018-04" db="EMBL/GenBank/DDBJ databases">
        <title>Halococcoides cellulosivorans gen. nov., sp. nov., an extremely halophilic cellulose-utilizing haloarchaeon from hypersaline lakes.</title>
        <authorList>
            <person name="Sorokin D.Y."/>
            <person name="Toshchakov S.V."/>
            <person name="Samarov N.I."/>
            <person name="Korzhenkov A."/>
            <person name="Kublanov I.V."/>
        </authorList>
    </citation>
    <scope>NUCLEOTIDE SEQUENCE [LARGE SCALE GENOMIC DNA]</scope>
    <source>
        <strain evidence="2 3">HArcel1</strain>
    </source>
</reference>
<proteinExistence type="predicted"/>
<dbReference type="AlphaFoldDB" id="A0A2R4WZ67"/>
<organism evidence="2 3">
    <name type="scientific">Halococcoides cellulosivorans</name>
    <dbReference type="NCBI Taxonomy" id="1679096"/>
    <lineage>
        <taxon>Archaea</taxon>
        <taxon>Methanobacteriati</taxon>
        <taxon>Methanobacteriota</taxon>
        <taxon>Stenosarchaea group</taxon>
        <taxon>Halobacteria</taxon>
        <taxon>Halobacteriales</taxon>
        <taxon>Haloarculaceae</taxon>
        <taxon>Halococcoides</taxon>
    </lineage>
</organism>
<dbReference type="Proteomes" id="UP000244727">
    <property type="component" value="Chromosome"/>
</dbReference>
<keyword evidence="1" id="KW-0812">Transmembrane</keyword>